<dbReference type="EMBL" id="FNVG01000034">
    <property type="protein sequence ID" value="SEG70086.1"/>
    <property type="molecule type" value="Genomic_DNA"/>
</dbReference>
<evidence type="ECO:0000313" key="2">
    <source>
        <dbReference type="Proteomes" id="UP000236721"/>
    </source>
</evidence>
<dbReference type="Proteomes" id="UP000236721">
    <property type="component" value="Unassembled WGS sequence"/>
</dbReference>
<accession>A0A1H6CCI8</accession>
<evidence type="ECO:0000313" key="1">
    <source>
        <dbReference type="EMBL" id="SEG70086.1"/>
    </source>
</evidence>
<proteinExistence type="predicted"/>
<reference evidence="2" key="1">
    <citation type="submission" date="2016-10" db="EMBL/GenBank/DDBJ databases">
        <authorList>
            <person name="Varghese N."/>
            <person name="Submissions S."/>
        </authorList>
    </citation>
    <scope>NUCLEOTIDE SEQUENCE [LARGE SCALE GENOMIC DNA]</scope>
    <source>
        <strain evidence="2">CGMCC 1.7062</strain>
    </source>
</reference>
<dbReference type="OrthoDB" id="6350315at2"/>
<gene>
    <name evidence="1" type="ORF">SAMN04488244_13433</name>
</gene>
<dbReference type="RefSeq" id="WP_103882327.1">
    <property type="nucleotide sequence ID" value="NZ_FNVG01000034.1"/>
</dbReference>
<keyword evidence="2" id="KW-1185">Reference proteome</keyword>
<organism evidence="1 2">
    <name type="scientific">Vibrio hangzhouensis</name>
    <dbReference type="NCBI Taxonomy" id="462991"/>
    <lineage>
        <taxon>Bacteria</taxon>
        <taxon>Pseudomonadati</taxon>
        <taxon>Pseudomonadota</taxon>
        <taxon>Gammaproteobacteria</taxon>
        <taxon>Vibrionales</taxon>
        <taxon>Vibrionaceae</taxon>
        <taxon>Vibrio</taxon>
    </lineage>
</organism>
<dbReference type="AlphaFoldDB" id="A0A1H6CCI8"/>
<evidence type="ECO:0008006" key="3">
    <source>
        <dbReference type="Google" id="ProtNLM"/>
    </source>
</evidence>
<name>A0A1H6CCI8_9VIBR</name>
<sequence>MKVANVFYVTSPLQYLCAFEARKAFDASCNILILEVGDTVRGLEQLQQLISRDTWDCTFELKTGNRTFTTPAFIRNLKRYLSSNGLSIDHFCFGEFASWRVNLVRKNLSFRRTVYFDDGTLSINEVEKYIKPAVPYSRKRWFHDLLLRLQGVQPVGVLPVPDNLLVYSMFDFSDELFDSQINQFADLLSRFDSFNAYDAQGPVAFIGQGAIGHKNQKALDAHLKEIMLFTENKAQKVVYFPHRNESEAVTKAVKAIESVEYHTPDRPMELEILTKRLTFSRVVGPYSTALFTLKKLFPELPVTLLDDGRQSQVILEIRNQLNKEQILDSIITKDGHFESLN</sequence>
<protein>
    <recommendedName>
        <fullName evidence="3">Glycosyltransferase 52 family protein</fullName>
    </recommendedName>
</protein>